<dbReference type="AlphaFoldDB" id="E5A783"/>
<evidence type="ECO:0000256" key="19">
    <source>
        <dbReference type="SAM" id="Phobius"/>
    </source>
</evidence>
<keyword evidence="15" id="KW-0408">Iron</keyword>
<dbReference type="EMBL" id="FP929136">
    <property type="protein sequence ID" value="CBX99478.1"/>
    <property type="molecule type" value="Genomic_DNA"/>
</dbReference>
<keyword evidence="16" id="KW-0443">Lipid metabolism</keyword>
<keyword evidence="18" id="KW-0275">Fatty acid biosynthesis</keyword>
<dbReference type="InParanoid" id="E5A783"/>
<dbReference type="InterPro" id="IPR036400">
    <property type="entry name" value="Cyt_B5-like_heme/steroid_sf"/>
</dbReference>
<dbReference type="eggNOG" id="KOG0539">
    <property type="taxonomic scope" value="Eukaryota"/>
</dbReference>
<evidence type="ECO:0000256" key="2">
    <source>
        <dbReference type="ARBA" id="ARBA00004477"/>
    </source>
</evidence>
<dbReference type="InterPro" id="IPR018506">
    <property type="entry name" value="Cyt_B5_heme-BS"/>
</dbReference>
<evidence type="ECO:0000256" key="4">
    <source>
        <dbReference type="ARBA" id="ARBA00005189"/>
    </source>
</evidence>
<comment type="pathway">
    <text evidence="3">Sphingolipid metabolism.</text>
</comment>
<comment type="pathway">
    <text evidence="4">Lipid metabolism.</text>
</comment>
<dbReference type="PROSITE" id="PS50255">
    <property type="entry name" value="CYTOCHROME_B5_2"/>
    <property type="match status" value="1"/>
</dbReference>
<keyword evidence="10" id="KW-0256">Endoplasmic reticulum</keyword>
<dbReference type="InterPro" id="IPR006694">
    <property type="entry name" value="Fatty_acid_hydroxylase"/>
</dbReference>
<evidence type="ECO:0000256" key="15">
    <source>
        <dbReference type="ARBA" id="ARBA00023004"/>
    </source>
</evidence>
<keyword evidence="22" id="KW-1185">Reference proteome</keyword>
<evidence type="ECO:0000256" key="7">
    <source>
        <dbReference type="ARBA" id="ARBA00022617"/>
    </source>
</evidence>
<comment type="cofactor">
    <cofactor evidence="1">
        <name>Zn(2+)</name>
        <dbReference type="ChEBI" id="CHEBI:29105"/>
    </cofactor>
</comment>
<evidence type="ECO:0000256" key="8">
    <source>
        <dbReference type="ARBA" id="ARBA00022692"/>
    </source>
</evidence>
<dbReference type="PROSITE" id="PS00191">
    <property type="entry name" value="CYTOCHROME_B5_1"/>
    <property type="match status" value="1"/>
</dbReference>
<dbReference type="GO" id="GO:0020037">
    <property type="term" value="F:heme binding"/>
    <property type="evidence" value="ECO:0007669"/>
    <property type="project" value="InterPro"/>
</dbReference>
<dbReference type="InterPro" id="IPR001199">
    <property type="entry name" value="Cyt_B5-like_heme/steroid-bd"/>
</dbReference>
<dbReference type="Gene3D" id="3.10.120.10">
    <property type="entry name" value="Cytochrome b5-like heme/steroid binding domain"/>
    <property type="match status" value="1"/>
</dbReference>
<keyword evidence="17 19" id="KW-0472">Membrane</keyword>
<evidence type="ECO:0000256" key="12">
    <source>
        <dbReference type="ARBA" id="ARBA00022833"/>
    </source>
</evidence>
<evidence type="ECO:0000313" key="22">
    <source>
        <dbReference type="Proteomes" id="UP000002668"/>
    </source>
</evidence>
<dbReference type="VEuPathDB" id="FungiDB:LEMA_P087170.1"/>
<dbReference type="Pfam" id="PF04116">
    <property type="entry name" value="FA_hydroxylase"/>
    <property type="match status" value="1"/>
</dbReference>
<feature type="transmembrane region" description="Helical" evidence="19">
    <location>
        <begin position="381"/>
        <end position="403"/>
    </location>
</feature>
<proteinExistence type="inferred from homology"/>
<evidence type="ECO:0000256" key="6">
    <source>
        <dbReference type="ARBA" id="ARBA00022516"/>
    </source>
</evidence>
<dbReference type="FunCoup" id="E5A783">
    <property type="interactions" value="182"/>
</dbReference>
<dbReference type="PANTHER" id="PTHR12863:SF1">
    <property type="entry name" value="FATTY ACID 2-HYDROXYLASE"/>
    <property type="match status" value="1"/>
</dbReference>
<evidence type="ECO:0000256" key="18">
    <source>
        <dbReference type="ARBA" id="ARBA00023160"/>
    </source>
</evidence>
<feature type="transmembrane region" description="Helical" evidence="19">
    <location>
        <begin position="409"/>
        <end position="427"/>
    </location>
</feature>
<evidence type="ECO:0000259" key="20">
    <source>
        <dbReference type="PROSITE" id="PS50255"/>
    </source>
</evidence>
<evidence type="ECO:0000256" key="9">
    <source>
        <dbReference type="ARBA" id="ARBA00022723"/>
    </source>
</evidence>
<keyword evidence="8 19" id="KW-0812">Transmembrane</keyword>
<evidence type="ECO:0000256" key="14">
    <source>
        <dbReference type="ARBA" id="ARBA00023002"/>
    </source>
</evidence>
<dbReference type="Proteomes" id="UP000002668">
    <property type="component" value="Genome"/>
</dbReference>
<feature type="transmembrane region" description="Helical" evidence="19">
    <location>
        <begin position="465"/>
        <end position="483"/>
    </location>
</feature>
<evidence type="ECO:0000313" key="21">
    <source>
        <dbReference type="EMBL" id="CBX99478.1"/>
    </source>
</evidence>
<evidence type="ECO:0000256" key="11">
    <source>
        <dbReference type="ARBA" id="ARBA00022832"/>
    </source>
</evidence>
<dbReference type="OrthoDB" id="2204368at2759"/>
<reference evidence="22" key="1">
    <citation type="journal article" date="2011" name="Nat. Commun.">
        <title>Effector diversification within compartments of the Leptosphaeria maculans genome affected by Repeat-Induced Point mutations.</title>
        <authorList>
            <person name="Rouxel T."/>
            <person name="Grandaubert J."/>
            <person name="Hane J.K."/>
            <person name="Hoede C."/>
            <person name="van de Wouw A.P."/>
            <person name="Couloux A."/>
            <person name="Dominguez V."/>
            <person name="Anthouard V."/>
            <person name="Bally P."/>
            <person name="Bourras S."/>
            <person name="Cozijnsen A.J."/>
            <person name="Ciuffetti L.M."/>
            <person name="Degrave A."/>
            <person name="Dilmaghani A."/>
            <person name="Duret L."/>
            <person name="Fudal I."/>
            <person name="Goodwin S.B."/>
            <person name="Gout L."/>
            <person name="Glaser N."/>
            <person name="Linglin J."/>
            <person name="Kema G.H.J."/>
            <person name="Lapalu N."/>
            <person name="Lawrence C.B."/>
            <person name="May K."/>
            <person name="Meyer M."/>
            <person name="Ollivier B."/>
            <person name="Poulain J."/>
            <person name="Schoch C.L."/>
            <person name="Simon A."/>
            <person name="Spatafora J.W."/>
            <person name="Stachowiak A."/>
            <person name="Turgeon B.G."/>
            <person name="Tyler B.M."/>
            <person name="Vincent D."/>
            <person name="Weissenbach J."/>
            <person name="Amselem J."/>
            <person name="Quesneville H."/>
            <person name="Oliver R.P."/>
            <person name="Wincker P."/>
            <person name="Balesdent M.-H."/>
            <person name="Howlett B.J."/>
        </authorList>
    </citation>
    <scope>NUCLEOTIDE SEQUENCE [LARGE SCALE GENOMIC DNA]</scope>
    <source>
        <strain evidence="22">JN3 / isolate v23.1.3 / race Av1-4-5-6-7-8</strain>
    </source>
</reference>
<evidence type="ECO:0000256" key="5">
    <source>
        <dbReference type="ARBA" id="ARBA00005747"/>
    </source>
</evidence>
<dbReference type="PANTHER" id="PTHR12863">
    <property type="entry name" value="FATTY ACID HYDROXYLASE"/>
    <property type="match status" value="1"/>
</dbReference>
<dbReference type="SMART" id="SM01117">
    <property type="entry name" value="Cyt-b5"/>
    <property type="match status" value="1"/>
</dbReference>
<comment type="subcellular location">
    <subcellularLocation>
        <location evidence="2">Endoplasmic reticulum membrane</location>
        <topology evidence="2">Multi-pass membrane protein</topology>
    </subcellularLocation>
</comment>
<feature type="domain" description="Cytochrome b5 heme-binding" evidence="20">
    <location>
        <begin position="188"/>
        <end position="267"/>
    </location>
</feature>
<keyword evidence="9" id="KW-0479">Metal-binding</keyword>
<dbReference type="STRING" id="985895.E5A783"/>
<keyword evidence="6" id="KW-0444">Lipid biosynthesis</keyword>
<gene>
    <name evidence="21" type="ORF">LEMA_P087170.1</name>
</gene>
<keyword evidence="11" id="KW-0276">Fatty acid metabolism</keyword>
<dbReference type="GO" id="GO:0006633">
    <property type="term" value="P:fatty acid biosynthetic process"/>
    <property type="evidence" value="ECO:0007669"/>
    <property type="project" value="UniProtKB-KW"/>
</dbReference>
<feature type="transmembrane region" description="Helical" evidence="19">
    <location>
        <begin position="489"/>
        <end position="508"/>
    </location>
</feature>
<dbReference type="OMA" id="WTIIEYV"/>
<dbReference type="InterPro" id="IPR014430">
    <property type="entry name" value="Scs7"/>
</dbReference>
<keyword evidence="12" id="KW-0862">Zinc</keyword>
<dbReference type="PRINTS" id="PR00363">
    <property type="entry name" value="CYTOCHROMEB5"/>
</dbReference>
<keyword evidence="14" id="KW-0560">Oxidoreductase</keyword>
<keyword evidence="7" id="KW-0349">Heme</keyword>
<dbReference type="SUPFAM" id="SSF55856">
    <property type="entry name" value="Cytochrome b5-like heme/steroid binding domain"/>
    <property type="match status" value="1"/>
</dbReference>
<protein>
    <recommendedName>
        <fullName evidence="20">Cytochrome b5 heme-binding domain-containing protein</fullName>
    </recommendedName>
</protein>
<dbReference type="GO" id="GO:0005789">
    <property type="term" value="C:endoplasmic reticulum membrane"/>
    <property type="evidence" value="ECO:0007669"/>
    <property type="project" value="UniProtKB-SubCell"/>
</dbReference>
<organism evidence="21 22">
    <name type="scientific">Leptosphaeria maculans (strain JN3 / isolate v23.1.3 / race Av1-4-5-6-7-8)</name>
    <name type="common">Blackleg fungus</name>
    <name type="synonym">Phoma lingam</name>
    <dbReference type="NCBI Taxonomy" id="985895"/>
    <lineage>
        <taxon>Eukaryota</taxon>
        <taxon>Fungi</taxon>
        <taxon>Dikarya</taxon>
        <taxon>Ascomycota</taxon>
        <taxon>Pezizomycotina</taxon>
        <taxon>Dothideomycetes</taxon>
        <taxon>Pleosporomycetidae</taxon>
        <taxon>Pleosporales</taxon>
        <taxon>Pleosporineae</taxon>
        <taxon>Leptosphaeriaceae</taxon>
        <taxon>Plenodomus</taxon>
        <taxon>Plenodomus lingam/Leptosphaeria maculans species complex</taxon>
    </lineage>
</organism>
<evidence type="ECO:0000256" key="17">
    <source>
        <dbReference type="ARBA" id="ARBA00023136"/>
    </source>
</evidence>
<dbReference type="Pfam" id="PF00173">
    <property type="entry name" value="Cyt-b5"/>
    <property type="match status" value="1"/>
</dbReference>
<dbReference type="GO" id="GO:0005506">
    <property type="term" value="F:iron ion binding"/>
    <property type="evidence" value="ECO:0007669"/>
    <property type="project" value="InterPro"/>
</dbReference>
<evidence type="ECO:0000256" key="10">
    <source>
        <dbReference type="ARBA" id="ARBA00022824"/>
    </source>
</evidence>
<evidence type="ECO:0000256" key="13">
    <source>
        <dbReference type="ARBA" id="ARBA00022989"/>
    </source>
</evidence>
<evidence type="ECO:0000256" key="1">
    <source>
        <dbReference type="ARBA" id="ARBA00001947"/>
    </source>
</evidence>
<evidence type="ECO:0000256" key="16">
    <source>
        <dbReference type="ARBA" id="ARBA00023098"/>
    </source>
</evidence>
<comment type="similarity">
    <text evidence="5">Belongs to the sterol desaturase family. SCS7 subfamily.</text>
</comment>
<dbReference type="HOGENOM" id="CLU_034756_0_0_1"/>
<name>E5A783_LEPMJ</name>
<accession>E5A783</accession>
<keyword evidence="13 19" id="KW-1133">Transmembrane helix</keyword>
<evidence type="ECO:0000256" key="3">
    <source>
        <dbReference type="ARBA" id="ARBA00004991"/>
    </source>
</evidence>
<sequence length="569" mass="63870">MARVNVNLQRTVQGTDSVVMKLGLRPPLETRNLNLATFNLVTVLVGATTKLLHPPFRGQGKTTRLILRTLSENGKARLPGLATISWRCLHSSYPLPSSTSAASLQLTASPGQSQFALALLSIHNFVATALNPIDIAPRDRLHVQPREISLHQIPPTLRTQSHGYRHRIFGLSPGDHMSATTTMPGRTLPAIPAAEVRAHSSKESCYVTIGTKVYNVTDFLESHPGGPEFILEYGGKDIEAILKDEQSHTHSDAAYEILDESLIGFMATEPVMNGAVKSAKPADSLPLPPTEVGTIELTGKPLYVATGMSSEEDLSKETDPTKDYKEHKFLDLNRPLFMQVWNGGFEKDFYLEQVHRPRHYKGGDSAPLFGNFLEPLSKTPWWVVPTLWWPCVAYGTTVAFLGLGSAPALAGYWTFGLGFWTIVEYVLHRCLFHLDDHLPNNRVALTLHFLLHGIHHYLPMDRYRLVMPPTLFVVLAAPFWKFAHAVISWNWYGALAAYCGGIFGYTCYDMTHYFLHHQKLPPYYQQLKKYHLKHHFADYQNGFGVTSRFWDWVFGTELEMTPPKVIKAT</sequence>
<dbReference type="GO" id="GO:0080132">
    <property type="term" value="F:fatty acid 2-hydroxylase activity"/>
    <property type="evidence" value="ECO:0007669"/>
    <property type="project" value="InterPro"/>
</dbReference>